<evidence type="ECO:0000256" key="1">
    <source>
        <dbReference type="SAM" id="MobiDB-lite"/>
    </source>
</evidence>
<evidence type="ECO:0000313" key="2">
    <source>
        <dbReference type="EMBL" id="CRK94966.1"/>
    </source>
</evidence>
<dbReference type="EMBL" id="CVRI01000040">
    <property type="protein sequence ID" value="CRK94966.1"/>
    <property type="molecule type" value="Genomic_DNA"/>
</dbReference>
<feature type="compositionally biased region" description="Basic residues" evidence="1">
    <location>
        <begin position="1228"/>
        <end position="1239"/>
    </location>
</feature>
<dbReference type="OrthoDB" id="7791428at2759"/>
<organism evidence="2 3">
    <name type="scientific">Clunio marinus</name>
    <dbReference type="NCBI Taxonomy" id="568069"/>
    <lineage>
        <taxon>Eukaryota</taxon>
        <taxon>Metazoa</taxon>
        <taxon>Ecdysozoa</taxon>
        <taxon>Arthropoda</taxon>
        <taxon>Hexapoda</taxon>
        <taxon>Insecta</taxon>
        <taxon>Pterygota</taxon>
        <taxon>Neoptera</taxon>
        <taxon>Endopterygota</taxon>
        <taxon>Diptera</taxon>
        <taxon>Nematocera</taxon>
        <taxon>Chironomoidea</taxon>
        <taxon>Chironomidae</taxon>
        <taxon>Clunio</taxon>
    </lineage>
</organism>
<keyword evidence="3" id="KW-1185">Reference proteome</keyword>
<feature type="region of interest" description="Disordered" evidence="1">
    <location>
        <begin position="1184"/>
        <end position="1239"/>
    </location>
</feature>
<reference evidence="2 3" key="1">
    <citation type="submission" date="2015-04" db="EMBL/GenBank/DDBJ databases">
        <authorList>
            <person name="Syromyatnikov M.Y."/>
            <person name="Popov V.N."/>
        </authorList>
    </citation>
    <scope>NUCLEOTIDE SEQUENCE [LARGE SCALE GENOMIC DNA]</scope>
</reference>
<evidence type="ECO:0000313" key="3">
    <source>
        <dbReference type="Proteomes" id="UP000183832"/>
    </source>
</evidence>
<proteinExistence type="predicted"/>
<dbReference type="Proteomes" id="UP000183832">
    <property type="component" value="Unassembled WGS sequence"/>
</dbReference>
<feature type="compositionally biased region" description="Polar residues" evidence="1">
    <location>
        <begin position="1192"/>
        <end position="1202"/>
    </location>
</feature>
<dbReference type="AlphaFoldDB" id="A0A1J1I7N2"/>
<protein>
    <submittedName>
        <fullName evidence="2">CLUMA_CG008454, isoform A</fullName>
    </submittedName>
</protein>
<accession>A0A1J1I7N2</accession>
<gene>
    <name evidence="2" type="ORF">CLUMA_CG008454</name>
</gene>
<sequence>MARNEKHLKVIKDICSKIESSADCKQEIVELSSLIHGSDFYEYHSFIILLEILSIKTDLPSVNKRAVFELLGIIVTKKSNIKDSLLSRLYKFLSSVIRSDLAADFIPICNFVNHQKISKNELYFYITEELLMLSLNSSHRNKMYKNYLSFFKQWTANDLLLLKSFSRVIFNLRSHSKEKEAFELIESVLLIAIEKKHFHTTDDVYKELLGIFKAIMKFENDKKSVKIILKLVNSYDSISNDPVQKSCNSIISKVLNDCSNSKITEETIRSLYLKDYHSPKDIKENDLHQETARFISSLFHKYVNDIDQSEKCFAAFHYLSYNIGQVLCSIKDVEGKIACCKDIKRHEFNALSANMIHYSTFVAQTNTVSSKFMRNLQYHIKNNIEISHKFKCKSKDREVQNSYNRLYNFLLIFVRLKSLVSKVPSDLFELCQKMLEMWSEIKDNDREPYPLIVNIFEAPENSDVAFFSVRILSSVIKCRKESLNGEDSSKELKNLIRFMWKHREARKCLGFSSSVEFIHSKTFKDIKDMIPVVDFIHLEICALSRFGPGEVQDSAKLFEELIDRTDDVMLVAQSCRAVNDSMIKNTKIEVIEKAIKILESAASEKFNVEVSLALALANYSIYSFKSDIINKAIKAEEALDKLYKLDIQKEIELLKYLEESLHHFTNVIHHLVTNKEDVAKIFSLKIISTILWNIGGHYHNRGIKHKDLETFILLWNFSQIEDLKLSTMLNIGIFFLDFCDVLVDGSGNYLRFSKKFKTMTIDEITLKLDKMIEDESQLKLGEQKDATKYFILSYLLSLWVYKVCHGKKIEGFQKFQQFKELWLSVRNLQLDTSNNDLILSKLHLSVAEINLTCFNRFCPNFISAANANIMKIKEIDPHFVIQFYQIFWRTTTRIINYSNNRLVDMNHFETTMGSLILHATKKSFCFRLLDFLSLSILRYLNMEKIDKAKTQLRDITSLVGLKEEILIETPTKVENPISAFSYESHEEIRKVAVVSKDHMEHELSMIYQDQTSLLSRQLESFVHKLSCDCEICNIPQLKFVTFQIGCHYSRLLWLMGKFKISVDFNSFAFKTWREVCDVVRRSRNDKQTLMIDKTSFNMFSINWLLQYADGMIRIKELNGVEEIYNEVELLCTPDIPDYECFKETLYCRKENLNFLIENNITKQQKSEEKATTLSFNEFLKIRSKEKPKKSPRNNSKAKNDVSNVIYVDSSGDEDKKPTTFKNPNTRSRTAKKKTTKTVL</sequence>
<name>A0A1J1I7N2_9DIPT</name>